<evidence type="ECO:0000313" key="2">
    <source>
        <dbReference type="EMBL" id="CAL0312816.1"/>
    </source>
</evidence>
<evidence type="ECO:0000259" key="1">
    <source>
        <dbReference type="Pfam" id="PF13456"/>
    </source>
</evidence>
<keyword evidence="3" id="KW-1185">Reference proteome</keyword>
<dbReference type="CDD" id="cd06222">
    <property type="entry name" value="RNase_H_like"/>
    <property type="match status" value="1"/>
</dbReference>
<dbReference type="InterPro" id="IPR044730">
    <property type="entry name" value="RNase_H-like_dom_plant"/>
</dbReference>
<sequence length="204" mass="22852">MYEGLHIIYTSCGYYGHVTKNCRKKSMAQPSQSENVIDDPSEVATKNSNRPNFVIAAMHEGALVDIVSIHDTDLQVKDVLVKNTWNFDSLSPRSWTPPRNDFITLNMDGSSFGNSGMADYSGFLCNSVGGWIKGFIISIGISDNLHAELLALWYGLRLTWDLGYRNFVCYSDSLDALLLIHNCLSSYHHYVAMVLGIRDCLNQD</sequence>
<comment type="caution">
    <text evidence="2">The sequence shown here is derived from an EMBL/GenBank/DDBJ whole genome shotgun (WGS) entry which is preliminary data.</text>
</comment>
<dbReference type="Gene3D" id="3.30.420.10">
    <property type="entry name" value="Ribonuclease H-like superfamily/Ribonuclease H"/>
    <property type="match status" value="1"/>
</dbReference>
<evidence type="ECO:0000313" key="3">
    <source>
        <dbReference type="Proteomes" id="UP001497480"/>
    </source>
</evidence>
<dbReference type="InterPro" id="IPR002156">
    <property type="entry name" value="RNaseH_domain"/>
</dbReference>
<dbReference type="InterPro" id="IPR036397">
    <property type="entry name" value="RNaseH_sf"/>
</dbReference>
<dbReference type="EMBL" id="CAXHTB010000009">
    <property type="protein sequence ID" value="CAL0312816.1"/>
    <property type="molecule type" value="Genomic_DNA"/>
</dbReference>
<dbReference type="GO" id="GO:0003676">
    <property type="term" value="F:nucleic acid binding"/>
    <property type="evidence" value="ECO:0007669"/>
    <property type="project" value="InterPro"/>
</dbReference>
<dbReference type="PANTHER" id="PTHR47723">
    <property type="entry name" value="OS05G0353850 PROTEIN"/>
    <property type="match status" value="1"/>
</dbReference>
<gene>
    <name evidence="2" type="ORF">LLUT_LOCUS13876</name>
</gene>
<dbReference type="SUPFAM" id="SSF53098">
    <property type="entry name" value="Ribonuclease H-like"/>
    <property type="match status" value="1"/>
</dbReference>
<dbReference type="Proteomes" id="UP001497480">
    <property type="component" value="Unassembled WGS sequence"/>
</dbReference>
<proteinExistence type="predicted"/>
<dbReference type="AlphaFoldDB" id="A0AAV1WTS4"/>
<dbReference type="InterPro" id="IPR053151">
    <property type="entry name" value="RNase_H-like"/>
</dbReference>
<organism evidence="2 3">
    <name type="scientific">Lupinus luteus</name>
    <name type="common">European yellow lupine</name>
    <dbReference type="NCBI Taxonomy" id="3873"/>
    <lineage>
        <taxon>Eukaryota</taxon>
        <taxon>Viridiplantae</taxon>
        <taxon>Streptophyta</taxon>
        <taxon>Embryophyta</taxon>
        <taxon>Tracheophyta</taxon>
        <taxon>Spermatophyta</taxon>
        <taxon>Magnoliopsida</taxon>
        <taxon>eudicotyledons</taxon>
        <taxon>Gunneridae</taxon>
        <taxon>Pentapetalae</taxon>
        <taxon>rosids</taxon>
        <taxon>fabids</taxon>
        <taxon>Fabales</taxon>
        <taxon>Fabaceae</taxon>
        <taxon>Papilionoideae</taxon>
        <taxon>50 kb inversion clade</taxon>
        <taxon>genistoids sensu lato</taxon>
        <taxon>core genistoids</taxon>
        <taxon>Genisteae</taxon>
        <taxon>Lupinus</taxon>
    </lineage>
</organism>
<name>A0AAV1WTS4_LUPLU</name>
<dbReference type="PANTHER" id="PTHR47723:SF19">
    <property type="entry name" value="POLYNUCLEOTIDYL TRANSFERASE, RIBONUCLEASE H-LIKE SUPERFAMILY PROTEIN"/>
    <property type="match status" value="1"/>
</dbReference>
<dbReference type="Pfam" id="PF13456">
    <property type="entry name" value="RVT_3"/>
    <property type="match status" value="1"/>
</dbReference>
<protein>
    <recommendedName>
        <fullName evidence="1">RNase H type-1 domain-containing protein</fullName>
    </recommendedName>
</protein>
<accession>A0AAV1WTS4</accession>
<dbReference type="GO" id="GO:0004523">
    <property type="term" value="F:RNA-DNA hybrid ribonuclease activity"/>
    <property type="evidence" value="ECO:0007669"/>
    <property type="project" value="InterPro"/>
</dbReference>
<dbReference type="InterPro" id="IPR012337">
    <property type="entry name" value="RNaseH-like_sf"/>
</dbReference>
<reference evidence="2 3" key="1">
    <citation type="submission" date="2024-03" db="EMBL/GenBank/DDBJ databases">
        <authorList>
            <person name="Martinez-Hernandez J."/>
        </authorList>
    </citation>
    <scope>NUCLEOTIDE SEQUENCE [LARGE SCALE GENOMIC DNA]</scope>
</reference>
<feature type="domain" description="RNase H type-1" evidence="1">
    <location>
        <begin position="106"/>
        <end position="182"/>
    </location>
</feature>